<reference evidence="2 3" key="1">
    <citation type="submission" date="2018-10" db="EMBL/GenBank/DDBJ databases">
        <title>Sequencing the genomes of 1000 actinobacteria strains.</title>
        <authorList>
            <person name="Klenk H.-P."/>
        </authorList>
    </citation>
    <scope>NUCLEOTIDE SEQUENCE [LARGE SCALE GENOMIC DNA]</scope>
    <source>
        <strain evidence="2 3">DSM 45175</strain>
    </source>
</reference>
<keyword evidence="1" id="KW-1133">Transmembrane helix</keyword>
<dbReference type="AlphaFoldDB" id="A0A495JI57"/>
<accession>A0A495JI57</accession>
<dbReference type="RefSeq" id="WP_121157062.1">
    <property type="nucleotide sequence ID" value="NZ_RBKT01000001.1"/>
</dbReference>
<keyword evidence="1" id="KW-0472">Membrane</keyword>
<protein>
    <submittedName>
        <fullName evidence="2">Uncharacterized protein</fullName>
    </submittedName>
</protein>
<comment type="caution">
    <text evidence="2">The sequence shown here is derived from an EMBL/GenBank/DDBJ whole genome shotgun (WGS) entry which is preliminary data.</text>
</comment>
<organism evidence="2 3">
    <name type="scientific">Micromonospora pisi</name>
    <dbReference type="NCBI Taxonomy" id="589240"/>
    <lineage>
        <taxon>Bacteria</taxon>
        <taxon>Bacillati</taxon>
        <taxon>Actinomycetota</taxon>
        <taxon>Actinomycetes</taxon>
        <taxon>Micromonosporales</taxon>
        <taxon>Micromonosporaceae</taxon>
        <taxon>Micromonospora</taxon>
    </lineage>
</organism>
<keyword evidence="3" id="KW-1185">Reference proteome</keyword>
<evidence type="ECO:0000313" key="3">
    <source>
        <dbReference type="Proteomes" id="UP000277671"/>
    </source>
</evidence>
<feature type="transmembrane region" description="Helical" evidence="1">
    <location>
        <begin position="58"/>
        <end position="83"/>
    </location>
</feature>
<gene>
    <name evidence="2" type="ORF">BDK92_2762</name>
</gene>
<feature type="transmembrane region" description="Helical" evidence="1">
    <location>
        <begin position="89"/>
        <end position="106"/>
    </location>
</feature>
<name>A0A495JI57_9ACTN</name>
<evidence type="ECO:0000256" key="1">
    <source>
        <dbReference type="SAM" id="Phobius"/>
    </source>
</evidence>
<evidence type="ECO:0000313" key="2">
    <source>
        <dbReference type="EMBL" id="RKR88435.1"/>
    </source>
</evidence>
<proteinExistence type="predicted"/>
<sequence length="114" mass="12357">MPPHHPHTPATVRHVPLLSDDGHRFLNGDLTAADYLETARRAAIEQTRREIAPHLRRATLTSLVTSITTVAIFWTGGAVLLIAHHATHAATALSTGTIAAILGLLARHRLNRES</sequence>
<dbReference type="EMBL" id="RBKT01000001">
    <property type="protein sequence ID" value="RKR88435.1"/>
    <property type="molecule type" value="Genomic_DNA"/>
</dbReference>
<keyword evidence="1" id="KW-0812">Transmembrane</keyword>
<dbReference type="Proteomes" id="UP000277671">
    <property type="component" value="Unassembled WGS sequence"/>
</dbReference>